<reference evidence="1 2" key="1">
    <citation type="journal article" date="2018" name="Nat. Ecol. Evol.">
        <title>Pezizomycetes genomes reveal the molecular basis of ectomycorrhizal truffle lifestyle.</title>
        <authorList>
            <person name="Murat C."/>
            <person name="Payen T."/>
            <person name="Noel B."/>
            <person name="Kuo A."/>
            <person name="Morin E."/>
            <person name="Chen J."/>
            <person name="Kohler A."/>
            <person name="Krizsan K."/>
            <person name="Balestrini R."/>
            <person name="Da Silva C."/>
            <person name="Montanini B."/>
            <person name="Hainaut M."/>
            <person name="Levati E."/>
            <person name="Barry K.W."/>
            <person name="Belfiori B."/>
            <person name="Cichocki N."/>
            <person name="Clum A."/>
            <person name="Dockter R.B."/>
            <person name="Fauchery L."/>
            <person name="Guy J."/>
            <person name="Iotti M."/>
            <person name="Le Tacon F."/>
            <person name="Lindquist E.A."/>
            <person name="Lipzen A."/>
            <person name="Malagnac F."/>
            <person name="Mello A."/>
            <person name="Molinier V."/>
            <person name="Miyauchi S."/>
            <person name="Poulain J."/>
            <person name="Riccioni C."/>
            <person name="Rubini A."/>
            <person name="Sitrit Y."/>
            <person name="Splivallo R."/>
            <person name="Traeger S."/>
            <person name="Wang M."/>
            <person name="Zifcakova L."/>
            <person name="Wipf D."/>
            <person name="Zambonelli A."/>
            <person name="Paolocci F."/>
            <person name="Nowrousian M."/>
            <person name="Ottonello S."/>
            <person name="Baldrian P."/>
            <person name="Spatafora J.W."/>
            <person name="Henrissat B."/>
            <person name="Nagy L.G."/>
            <person name="Aury J.M."/>
            <person name="Wincker P."/>
            <person name="Grigoriev I.V."/>
            <person name="Bonfante P."/>
            <person name="Martin F.M."/>
        </authorList>
    </citation>
    <scope>NUCLEOTIDE SEQUENCE [LARGE SCALE GENOMIC DNA]</scope>
    <source>
        <strain evidence="1 2">120613-1</strain>
    </source>
</reference>
<keyword evidence="2" id="KW-1185">Reference proteome</keyword>
<evidence type="ECO:0000313" key="1">
    <source>
        <dbReference type="EMBL" id="RPA96371.1"/>
    </source>
</evidence>
<name>A0A3N4JI44_9PEZI</name>
<proteinExistence type="predicted"/>
<evidence type="ECO:0000313" key="2">
    <source>
        <dbReference type="Proteomes" id="UP000276215"/>
    </source>
</evidence>
<dbReference type="AlphaFoldDB" id="A0A3N4JI44"/>
<organism evidence="1 2">
    <name type="scientific">Choiromyces venosus 120613-1</name>
    <dbReference type="NCBI Taxonomy" id="1336337"/>
    <lineage>
        <taxon>Eukaryota</taxon>
        <taxon>Fungi</taxon>
        <taxon>Dikarya</taxon>
        <taxon>Ascomycota</taxon>
        <taxon>Pezizomycotina</taxon>
        <taxon>Pezizomycetes</taxon>
        <taxon>Pezizales</taxon>
        <taxon>Tuberaceae</taxon>
        <taxon>Choiromyces</taxon>
    </lineage>
</organism>
<protein>
    <submittedName>
        <fullName evidence="1">Uncharacterized protein</fullName>
    </submittedName>
</protein>
<dbReference type="Proteomes" id="UP000276215">
    <property type="component" value="Unassembled WGS sequence"/>
</dbReference>
<dbReference type="EMBL" id="ML120415">
    <property type="protein sequence ID" value="RPA96371.1"/>
    <property type="molecule type" value="Genomic_DNA"/>
</dbReference>
<sequence>MSWSAILHKNKSLDFVAKVAGTRAIPVPKKNIHYRITPIVAKKSQPPMICRYSRSGNLRR</sequence>
<gene>
    <name evidence="1" type="ORF">L873DRAFT_1811537</name>
</gene>
<accession>A0A3N4JI44</accession>